<dbReference type="AlphaFoldDB" id="X0VMP9"/>
<accession>X0VMP9</accession>
<name>X0VMP9_9ZZZZ</name>
<sequence length="178" mass="20582">MMNTGRLLDIVSELLAILERKSVNQGATRRVQMDKYAREFNFTTKKLNEFTGNKRIKAVIQTLCTKISTRQNEGSFYPGEVDGYWGPLTDHAVEQILFWKDNGRLDVWREDHCVAVPDDSGFPIYNNEKSDDYKYGYDPRAMNEYYGMPGTNLVTKSTPYTLMYLGTIKTSRFTMNNK</sequence>
<comment type="caution">
    <text evidence="1">The sequence shown here is derived from an EMBL/GenBank/DDBJ whole genome shotgun (WGS) entry which is preliminary data.</text>
</comment>
<dbReference type="EMBL" id="BARS01026547">
    <property type="protein sequence ID" value="GAG01836.1"/>
    <property type="molecule type" value="Genomic_DNA"/>
</dbReference>
<proteinExistence type="predicted"/>
<feature type="non-terminal residue" evidence="1">
    <location>
        <position position="178"/>
    </location>
</feature>
<evidence type="ECO:0000313" key="1">
    <source>
        <dbReference type="EMBL" id="GAG01836.1"/>
    </source>
</evidence>
<gene>
    <name evidence="1" type="ORF">S01H1_41823</name>
</gene>
<reference evidence="1" key="1">
    <citation type="journal article" date="2014" name="Front. Microbiol.">
        <title>High frequency of phylogenetically diverse reductive dehalogenase-homologous genes in deep subseafloor sedimentary metagenomes.</title>
        <authorList>
            <person name="Kawai M."/>
            <person name="Futagami T."/>
            <person name="Toyoda A."/>
            <person name="Takaki Y."/>
            <person name="Nishi S."/>
            <person name="Hori S."/>
            <person name="Arai W."/>
            <person name="Tsubouchi T."/>
            <person name="Morono Y."/>
            <person name="Uchiyama I."/>
            <person name="Ito T."/>
            <person name="Fujiyama A."/>
            <person name="Inagaki F."/>
            <person name="Takami H."/>
        </authorList>
    </citation>
    <scope>NUCLEOTIDE SEQUENCE</scope>
    <source>
        <strain evidence="1">Expedition CK06-06</strain>
    </source>
</reference>
<protein>
    <submittedName>
        <fullName evidence="1">Uncharacterized protein</fullName>
    </submittedName>
</protein>
<organism evidence="1">
    <name type="scientific">marine sediment metagenome</name>
    <dbReference type="NCBI Taxonomy" id="412755"/>
    <lineage>
        <taxon>unclassified sequences</taxon>
        <taxon>metagenomes</taxon>
        <taxon>ecological metagenomes</taxon>
    </lineage>
</organism>